<accession>A0ABW1VGY5</accession>
<dbReference type="RefSeq" id="WP_386730617.1">
    <property type="nucleotide sequence ID" value="NZ_JBHSTP010000002.1"/>
</dbReference>
<reference evidence="3" key="1">
    <citation type="journal article" date="2019" name="Int. J. Syst. Evol. Microbiol.">
        <title>The Global Catalogue of Microorganisms (GCM) 10K type strain sequencing project: providing services to taxonomists for standard genome sequencing and annotation.</title>
        <authorList>
            <consortium name="The Broad Institute Genomics Platform"/>
            <consortium name="The Broad Institute Genome Sequencing Center for Infectious Disease"/>
            <person name="Wu L."/>
            <person name="Ma J."/>
        </authorList>
    </citation>
    <scope>NUCLEOTIDE SEQUENCE [LARGE SCALE GENOMIC DNA]</scope>
    <source>
        <strain evidence="3">CCUG 43304</strain>
    </source>
</reference>
<feature type="signal peptide" evidence="1">
    <location>
        <begin position="1"/>
        <end position="28"/>
    </location>
</feature>
<dbReference type="Proteomes" id="UP001596306">
    <property type="component" value="Unassembled WGS sequence"/>
</dbReference>
<protein>
    <submittedName>
        <fullName evidence="2">Uncharacterized protein</fullName>
    </submittedName>
</protein>
<proteinExistence type="predicted"/>
<feature type="chain" id="PRO_5047382795" evidence="1">
    <location>
        <begin position="29"/>
        <end position="167"/>
    </location>
</feature>
<name>A0ABW1VGY5_9MICO</name>
<evidence type="ECO:0000313" key="2">
    <source>
        <dbReference type="EMBL" id="MFC6356340.1"/>
    </source>
</evidence>
<dbReference type="EMBL" id="JBHSTP010000002">
    <property type="protein sequence ID" value="MFC6356340.1"/>
    <property type="molecule type" value="Genomic_DNA"/>
</dbReference>
<evidence type="ECO:0000313" key="3">
    <source>
        <dbReference type="Proteomes" id="UP001596306"/>
    </source>
</evidence>
<keyword evidence="3" id="KW-1185">Reference proteome</keyword>
<evidence type="ECO:0000256" key="1">
    <source>
        <dbReference type="SAM" id="SignalP"/>
    </source>
</evidence>
<sequence>MKPRHLAAMSVAALTAVLVLGGATAAYAETDPMQEKVDQVLADYPGGVQTAYDTVEWDGGAVELTIVLEGSFSPFSAFSPSSPSSIGECATGSYCAFAGFSYTGSRLSFTSCPGGGGVSALGTVRSVANARSTGTVTALNGGSGVFSLAPNTGKPVVTSVVTTLSCA</sequence>
<keyword evidence="1" id="KW-0732">Signal</keyword>
<gene>
    <name evidence="2" type="ORF">ACFQB0_09495</name>
</gene>
<comment type="caution">
    <text evidence="2">The sequence shown here is derived from an EMBL/GenBank/DDBJ whole genome shotgun (WGS) entry which is preliminary data.</text>
</comment>
<organism evidence="2 3">
    <name type="scientific">Luethyella okanaganae</name>
    <dbReference type="NCBI Taxonomy" id="69372"/>
    <lineage>
        <taxon>Bacteria</taxon>
        <taxon>Bacillati</taxon>
        <taxon>Actinomycetota</taxon>
        <taxon>Actinomycetes</taxon>
        <taxon>Micrococcales</taxon>
        <taxon>Microbacteriaceae</taxon>
        <taxon>Luethyella</taxon>
    </lineage>
</organism>